<evidence type="ECO:0000256" key="2">
    <source>
        <dbReference type="ARBA" id="ARBA00007783"/>
    </source>
</evidence>
<keyword evidence="8" id="KW-0625">Polysaccharide transport</keyword>
<dbReference type="KEGG" id="snn:EWH46_15330"/>
<name>A0A5C1Q364_9BURK</name>
<evidence type="ECO:0000313" key="13">
    <source>
        <dbReference type="Proteomes" id="UP000323522"/>
    </source>
</evidence>
<evidence type="ECO:0000256" key="9">
    <source>
        <dbReference type="ARBA" id="ARBA00023136"/>
    </source>
</evidence>
<dbReference type="PANTHER" id="PTHR30413:SF10">
    <property type="entry name" value="CAPSULE POLYSACCHARIDE EXPORT INNER-MEMBRANE PROTEIN CTRC"/>
    <property type="match status" value="1"/>
</dbReference>
<evidence type="ECO:0000256" key="5">
    <source>
        <dbReference type="ARBA" id="ARBA00022597"/>
    </source>
</evidence>
<comment type="similarity">
    <text evidence="2">Belongs to the ABC-2 integral membrane protein family.</text>
</comment>
<sequence>MHILFALKSGEGLPSIGPMLSQTRPHPVSRPRRSAWGVMRDVLFALFLRELKTRLDGRWTTALWVIGEPLAGALLMLALYTLMRTREIAGVDTVLFLLSGQLSFMLLRSLVLRLMESIDANLGLFAYRQVRPVDAVLARAGVELAIFGGMALLILPGAAWAGHGLLPHDPLGLLLALLLLTLLGLAGGLLAAVGTHGALALLRPVLKMAFMPLYLGSGAIVPLAHLPQGLREWLLLSPLPHLIESIRIALFGPVYAAPQGIGLTLPLVWTGLATLLALALLQLRGDRLQVA</sequence>
<reference evidence="12 13" key="1">
    <citation type="submission" date="2019-02" db="EMBL/GenBank/DDBJ databases">
        <title>Complete Genome Sequence and Methylome Analysis of Sphaerotilus natans subsp. sulfidivorans D-507.</title>
        <authorList>
            <person name="Fomenkov A."/>
            <person name="Gridneva E."/>
            <person name="Smolyakov D."/>
            <person name="Dubinina G."/>
            <person name="Vincze T."/>
            <person name="Grabovich M."/>
            <person name="Roberts R.J."/>
        </authorList>
    </citation>
    <scope>NUCLEOTIDE SEQUENCE [LARGE SCALE GENOMIC DNA]</scope>
    <source>
        <strain evidence="12 13">D-507</strain>
    </source>
</reference>
<evidence type="ECO:0000256" key="4">
    <source>
        <dbReference type="ARBA" id="ARBA00022475"/>
    </source>
</evidence>
<feature type="domain" description="ABC-2 type transporter transmembrane" evidence="11">
    <location>
        <begin position="43"/>
        <end position="251"/>
    </location>
</feature>
<dbReference type="OrthoDB" id="9814458at2"/>
<evidence type="ECO:0000256" key="3">
    <source>
        <dbReference type="ARBA" id="ARBA00022448"/>
    </source>
</evidence>
<keyword evidence="7 10" id="KW-1133">Transmembrane helix</keyword>
<keyword evidence="6 10" id="KW-0812">Transmembrane</keyword>
<keyword evidence="3" id="KW-0813">Transport</keyword>
<comment type="subcellular location">
    <subcellularLocation>
        <location evidence="1">Cell membrane</location>
        <topology evidence="1">Multi-pass membrane protein</topology>
    </subcellularLocation>
</comment>
<dbReference type="InterPro" id="IPR013525">
    <property type="entry name" value="ABC2_TM"/>
</dbReference>
<evidence type="ECO:0000313" key="12">
    <source>
        <dbReference type="EMBL" id="QEN02001.1"/>
    </source>
</evidence>
<keyword evidence="4" id="KW-1003">Cell membrane</keyword>
<dbReference type="Proteomes" id="UP000323522">
    <property type="component" value="Chromosome"/>
</dbReference>
<evidence type="ECO:0000256" key="8">
    <source>
        <dbReference type="ARBA" id="ARBA00023047"/>
    </source>
</evidence>
<dbReference type="GO" id="GO:0043190">
    <property type="term" value="C:ATP-binding cassette (ABC) transporter complex"/>
    <property type="evidence" value="ECO:0007669"/>
    <property type="project" value="InterPro"/>
</dbReference>
<feature type="transmembrane region" description="Helical" evidence="10">
    <location>
        <begin position="260"/>
        <end position="281"/>
    </location>
</feature>
<feature type="transmembrane region" description="Helical" evidence="10">
    <location>
        <begin position="136"/>
        <end position="159"/>
    </location>
</feature>
<protein>
    <submittedName>
        <fullName evidence="12">KpsM protein</fullName>
    </submittedName>
</protein>
<dbReference type="InterPro" id="IPR000412">
    <property type="entry name" value="ABC_2_transport"/>
</dbReference>
<proteinExistence type="inferred from homology"/>
<dbReference type="EMBL" id="CP035708">
    <property type="protein sequence ID" value="QEN02001.1"/>
    <property type="molecule type" value="Genomic_DNA"/>
</dbReference>
<keyword evidence="9 10" id="KW-0472">Membrane</keyword>
<dbReference type="PRINTS" id="PR00164">
    <property type="entry name" value="ABC2TRNSPORT"/>
</dbReference>
<gene>
    <name evidence="12" type="ORF">EWH46_15330</name>
</gene>
<feature type="transmembrane region" description="Helical" evidence="10">
    <location>
        <begin position="171"/>
        <end position="193"/>
    </location>
</feature>
<dbReference type="PANTHER" id="PTHR30413">
    <property type="entry name" value="INNER MEMBRANE TRANSPORT PERMEASE"/>
    <property type="match status" value="1"/>
</dbReference>
<dbReference type="GO" id="GO:0015920">
    <property type="term" value="P:lipopolysaccharide transport"/>
    <property type="evidence" value="ECO:0007669"/>
    <property type="project" value="TreeGrafter"/>
</dbReference>
<dbReference type="GO" id="GO:0015774">
    <property type="term" value="P:polysaccharide transport"/>
    <property type="evidence" value="ECO:0007669"/>
    <property type="project" value="UniProtKB-KW"/>
</dbReference>
<feature type="transmembrane region" description="Helical" evidence="10">
    <location>
        <begin position="205"/>
        <end position="226"/>
    </location>
</feature>
<keyword evidence="5" id="KW-0762">Sugar transport</keyword>
<feature type="transmembrane region" description="Helical" evidence="10">
    <location>
        <begin position="62"/>
        <end position="82"/>
    </location>
</feature>
<evidence type="ECO:0000259" key="11">
    <source>
        <dbReference type="Pfam" id="PF01061"/>
    </source>
</evidence>
<dbReference type="AlphaFoldDB" id="A0A5C1Q364"/>
<dbReference type="Pfam" id="PF01061">
    <property type="entry name" value="ABC2_membrane"/>
    <property type="match status" value="1"/>
</dbReference>
<dbReference type="GO" id="GO:0140359">
    <property type="term" value="F:ABC-type transporter activity"/>
    <property type="evidence" value="ECO:0007669"/>
    <property type="project" value="InterPro"/>
</dbReference>
<evidence type="ECO:0000256" key="10">
    <source>
        <dbReference type="SAM" id="Phobius"/>
    </source>
</evidence>
<feature type="transmembrane region" description="Helical" evidence="10">
    <location>
        <begin position="94"/>
        <end position="115"/>
    </location>
</feature>
<evidence type="ECO:0000256" key="7">
    <source>
        <dbReference type="ARBA" id="ARBA00022989"/>
    </source>
</evidence>
<organism evidence="12 13">
    <name type="scientific">Sphaerotilus sulfidivorans</name>
    <dbReference type="NCBI Taxonomy" id="639200"/>
    <lineage>
        <taxon>Bacteria</taxon>
        <taxon>Pseudomonadati</taxon>
        <taxon>Pseudomonadota</taxon>
        <taxon>Betaproteobacteria</taxon>
        <taxon>Burkholderiales</taxon>
        <taxon>Sphaerotilaceae</taxon>
        <taxon>Sphaerotilus</taxon>
    </lineage>
</organism>
<accession>A0A5C1Q364</accession>
<evidence type="ECO:0000256" key="1">
    <source>
        <dbReference type="ARBA" id="ARBA00004651"/>
    </source>
</evidence>
<evidence type="ECO:0000256" key="6">
    <source>
        <dbReference type="ARBA" id="ARBA00022692"/>
    </source>
</evidence>